<dbReference type="AlphaFoldDB" id="A0A9Q1G5E8"/>
<keyword evidence="3" id="KW-1185">Reference proteome</keyword>
<protein>
    <submittedName>
        <fullName evidence="2">Uncharacterized protein</fullName>
    </submittedName>
</protein>
<feature type="region of interest" description="Disordered" evidence="1">
    <location>
        <begin position="17"/>
        <end position="83"/>
    </location>
</feature>
<evidence type="ECO:0000313" key="3">
    <source>
        <dbReference type="Proteomes" id="UP001152622"/>
    </source>
</evidence>
<organism evidence="2 3">
    <name type="scientific">Synaphobranchus kaupii</name>
    <name type="common">Kaup's arrowtooth eel</name>
    <dbReference type="NCBI Taxonomy" id="118154"/>
    <lineage>
        <taxon>Eukaryota</taxon>
        <taxon>Metazoa</taxon>
        <taxon>Chordata</taxon>
        <taxon>Craniata</taxon>
        <taxon>Vertebrata</taxon>
        <taxon>Euteleostomi</taxon>
        <taxon>Actinopterygii</taxon>
        <taxon>Neopterygii</taxon>
        <taxon>Teleostei</taxon>
        <taxon>Anguilliformes</taxon>
        <taxon>Synaphobranchidae</taxon>
        <taxon>Synaphobranchus</taxon>
    </lineage>
</organism>
<reference evidence="2" key="1">
    <citation type="journal article" date="2023" name="Science">
        <title>Genome structures resolve the early diversification of teleost fishes.</title>
        <authorList>
            <person name="Parey E."/>
            <person name="Louis A."/>
            <person name="Montfort J."/>
            <person name="Bouchez O."/>
            <person name="Roques C."/>
            <person name="Iampietro C."/>
            <person name="Lluch J."/>
            <person name="Castinel A."/>
            <person name="Donnadieu C."/>
            <person name="Desvignes T."/>
            <person name="Floi Bucao C."/>
            <person name="Jouanno E."/>
            <person name="Wen M."/>
            <person name="Mejri S."/>
            <person name="Dirks R."/>
            <person name="Jansen H."/>
            <person name="Henkel C."/>
            <person name="Chen W.J."/>
            <person name="Zahm M."/>
            <person name="Cabau C."/>
            <person name="Klopp C."/>
            <person name="Thompson A.W."/>
            <person name="Robinson-Rechavi M."/>
            <person name="Braasch I."/>
            <person name="Lecointre G."/>
            <person name="Bobe J."/>
            <person name="Postlethwait J.H."/>
            <person name="Berthelot C."/>
            <person name="Roest Crollius H."/>
            <person name="Guiguen Y."/>
        </authorList>
    </citation>
    <scope>NUCLEOTIDE SEQUENCE</scope>
    <source>
        <strain evidence="2">WJC10195</strain>
    </source>
</reference>
<feature type="compositionally biased region" description="Polar residues" evidence="1">
    <location>
        <begin position="69"/>
        <end position="83"/>
    </location>
</feature>
<gene>
    <name evidence="2" type="ORF">SKAU_G00063100</name>
</gene>
<accession>A0A9Q1G5E8</accession>
<comment type="caution">
    <text evidence="2">The sequence shown here is derived from an EMBL/GenBank/DDBJ whole genome shotgun (WGS) entry which is preliminary data.</text>
</comment>
<proteinExistence type="predicted"/>
<evidence type="ECO:0000256" key="1">
    <source>
        <dbReference type="SAM" id="MobiDB-lite"/>
    </source>
</evidence>
<name>A0A9Q1G5E8_SYNKA</name>
<evidence type="ECO:0000313" key="2">
    <source>
        <dbReference type="EMBL" id="KAJ8375730.1"/>
    </source>
</evidence>
<dbReference type="EMBL" id="JAINUF010000002">
    <property type="protein sequence ID" value="KAJ8375730.1"/>
    <property type="molecule type" value="Genomic_DNA"/>
</dbReference>
<dbReference type="Proteomes" id="UP001152622">
    <property type="component" value="Chromosome 2"/>
</dbReference>
<sequence length="83" mass="8988">MFSAAEKSLVGRYYHTEARPDAKAIPHGMAPRTSSTEQLAEHTTPPPPAVKTAVKPQTGTHTLPEGNRSELSARQSSSHQPDR</sequence>